<dbReference type="Proteomes" id="UP000295649">
    <property type="component" value="Unassembled WGS sequence"/>
</dbReference>
<dbReference type="Pfam" id="PF06527">
    <property type="entry name" value="TniQ"/>
    <property type="match status" value="1"/>
</dbReference>
<keyword evidence="3" id="KW-1185">Reference proteome</keyword>
<dbReference type="InterPro" id="IPR009492">
    <property type="entry name" value="TniQ"/>
</dbReference>
<accession>A0ABY2CFI7</accession>
<protein>
    <submittedName>
        <fullName evidence="2">TniQ protein</fullName>
    </submittedName>
</protein>
<dbReference type="EMBL" id="SMCN01000042">
    <property type="protein sequence ID" value="TCV73877.1"/>
    <property type="molecule type" value="Genomic_DNA"/>
</dbReference>
<organism evidence="2 3">
    <name type="scientific">Methylomonas methanica</name>
    <dbReference type="NCBI Taxonomy" id="421"/>
    <lineage>
        <taxon>Bacteria</taxon>
        <taxon>Pseudomonadati</taxon>
        <taxon>Pseudomonadota</taxon>
        <taxon>Gammaproteobacteria</taxon>
        <taxon>Methylococcales</taxon>
        <taxon>Methylococcaceae</taxon>
        <taxon>Methylomonas</taxon>
    </lineage>
</organism>
<dbReference type="RefSeq" id="WP_082769206.1">
    <property type="nucleotide sequence ID" value="NZ_LUUF01000094.1"/>
</dbReference>
<sequence>MLIPFSDYPVSPQLEQGESLFGYVYRFYTANGHGIPDVVRKWLFTLLHRRDNDKGDTFNRLHAVTGSTIELERIWWIRTRSVPWSGMQPNQEIWITLSQSPLRFCPICLKETDFHSALWEIDFVSVCPVHNCHLVVRCPNCLSKLHWQSLLSDWRCQCSTPLTSMSGNSATIYQIRLTRSIAPAKHFELPINFQNLVGGPVDPHFLVHYLKHYKANR</sequence>
<evidence type="ECO:0000313" key="3">
    <source>
        <dbReference type="Proteomes" id="UP000295649"/>
    </source>
</evidence>
<gene>
    <name evidence="2" type="ORF">EDE11_14212</name>
</gene>
<evidence type="ECO:0000313" key="2">
    <source>
        <dbReference type="EMBL" id="TCV73877.1"/>
    </source>
</evidence>
<name>A0ABY2CFI7_METMH</name>
<reference evidence="2 3" key="1">
    <citation type="submission" date="2019-03" db="EMBL/GenBank/DDBJ databases">
        <title>Systems level insights into methane cycling in arid and semi-arid ecosystems.</title>
        <authorList>
            <person name="Kalyuzhnaya M."/>
        </authorList>
    </citation>
    <scope>NUCLEOTIDE SEQUENCE [LARGE SCALE GENOMIC DNA]</scope>
    <source>
        <strain evidence="2 3">S-1</strain>
    </source>
</reference>
<comment type="caution">
    <text evidence="2">The sequence shown here is derived from an EMBL/GenBank/DDBJ whole genome shotgun (WGS) entry which is preliminary data.</text>
</comment>
<proteinExistence type="predicted"/>
<feature type="domain" description="TniQ" evidence="1">
    <location>
        <begin position="9"/>
        <end position="134"/>
    </location>
</feature>
<evidence type="ECO:0000259" key="1">
    <source>
        <dbReference type="Pfam" id="PF06527"/>
    </source>
</evidence>